<organism evidence="1 2">
    <name type="scientific">Leptomonas seymouri</name>
    <dbReference type="NCBI Taxonomy" id="5684"/>
    <lineage>
        <taxon>Eukaryota</taxon>
        <taxon>Discoba</taxon>
        <taxon>Euglenozoa</taxon>
        <taxon>Kinetoplastea</taxon>
        <taxon>Metakinetoplastina</taxon>
        <taxon>Trypanosomatida</taxon>
        <taxon>Trypanosomatidae</taxon>
        <taxon>Leishmaniinae</taxon>
        <taxon>Leptomonas</taxon>
    </lineage>
</organism>
<gene>
    <name evidence="1" type="ORF">ABL78_2088</name>
</gene>
<comment type="caution">
    <text evidence="1">The sequence shown here is derived from an EMBL/GenBank/DDBJ whole genome shotgun (WGS) entry which is preliminary data.</text>
</comment>
<dbReference type="SUPFAM" id="SSF53474">
    <property type="entry name" value="alpha/beta-Hydrolases"/>
    <property type="match status" value="1"/>
</dbReference>
<dbReference type="Gene3D" id="3.40.50.1820">
    <property type="entry name" value="alpha/beta hydrolase"/>
    <property type="match status" value="1"/>
</dbReference>
<dbReference type="EMBL" id="LJSK01000039">
    <property type="protein sequence ID" value="KPI88829.1"/>
    <property type="molecule type" value="Genomic_DNA"/>
</dbReference>
<keyword evidence="1" id="KW-0326">Glycosidase</keyword>
<keyword evidence="1" id="KW-0858">Xylan degradation</keyword>
<evidence type="ECO:0000313" key="2">
    <source>
        <dbReference type="Proteomes" id="UP000038009"/>
    </source>
</evidence>
<dbReference type="Pfam" id="PF00756">
    <property type="entry name" value="Esterase"/>
    <property type="match status" value="1"/>
</dbReference>
<dbReference type="VEuPathDB" id="TriTrypDB:Lsey_0039_0250"/>
<dbReference type="PANTHER" id="PTHR48098">
    <property type="entry name" value="ENTEROCHELIN ESTERASE-RELATED"/>
    <property type="match status" value="1"/>
</dbReference>
<dbReference type="AlphaFoldDB" id="A0A0N0P7I5"/>
<accession>A0A0N0P7I5</accession>
<dbReference type="InterPro" id="IPR000801">
    <property type="entry name" value="Esterase-like"/>
</dbReference>
<feature type="non-terminal residue" evidence="1">
    <location>
        <position position="252"/>
    </location>
</feature>
<evidence type="ECO:0000313" key="1">
    <source>
        <dbReference type="EMBL" id="KPI88829.1"/>
    </source>
</evidence>
<reference evidence="1 2" key="1">
    <citation type="journal article" date="2015" name="PLoS Pathog.">
        <title>Leptomonas seymouri: Adaptations to the Dixenous Life Cycle Analyzed by Genome Sequencing, Transcriptome Profiling and Co-infection with Leishmania donovani.</title>
        <authorList>
            <person name="Kraeva N."/>
            <person name="Butenko A."/>
            <person name="Hlavacova J."/>
            <person name="Kostygov A."/>
            <person name="Myskova J."/>
            <person name="Grybchuk D."/>
            <person name="Lestinova T."/>
            <person name="Votypka J."/>
            <person name="Volf P."/>
            <person name="Opperdoes F."/>
            <person name="Flegontov P."/>
            <person name="Lukes J."/>
            <person name="Yurchenko V."/>
        </authorList>
    </citation>
    <scope>NUCLEOTIDE SEQUENCE [LARGE SCALE GENOMIC DNA]</scope>
    <source>
        <strain evidence="1 2">ATCC 30220</strain>
    </source>
</reference>
<dbReference type="InterPro" id="IPR029058">
    <property type="entry name" value="AB_hydrolase_fold"/>
</dbReference>
<keyword evidence="1" id="KW-0378">Hydrolase</keyword>
<dbReference type="GO" id="GO:0045493">
    <property type="term" value="P:xylan catabolic process"/>
    <property type="evidence" value="ECO:0007669"/>
    <property type="project" value="UniProtKB-KW"/>
</dbReference>
<dbReference type="GO" id="GO:0016798">
    <property type="term" value="F:hydrolase activity, acting on glycosyl bonds"/>
    <property type="evidence" value="ECO:0007669"/>
    <property type="project" value="UniProtKB-KW"/>
</dbReference>
<name>A0A0N0P7I5_LEPSE</name>
<protein>
    <submittedName>
        <fullName evidence="1">Endo-1 4-beta-xylanase z-like protein</fullName>
    </submittedName>
</protein>
<dbReference type="InterPro" id="IPR050583">
    <property type="entry name" value="Mycobacterial_A85_antigen"/>
</dbReference>
<sequence length="252" mass="28152">MASNEAIHLQALSHDPVNSDHSKFCMHFGKMVCCEGKEGVFYDGDEAGTVRITLAFPKATSVVLWTPENRVPMHKSADDANLWTVTAQFPIGYRYVCLLVDGENVLVPYLPIGYGYSRPMNYIDVPPPDVTNCIYAMRPHMEHGSVAHDCFDSTQTNKVGKILVYLPPSYHMASNATRRYPVLYLQHGLGENETGWVYAGKVNIIADNLIADGRMTDMIIVMGNGTIFENGKVNPEVYCRELVKDIIPYIDN</sequence>
<proteinExistence type="predicted"/>
<dbReference type="Proteomes" id="UP000038009">
    <property type="component" value="Unassembled WGS sequence"/>
</dbReference>
<keyword evidence="2" id="KW-1185">Reference proteome</keyword>
<keyword evidence="1" id="KW-0624">Polysaccharide degradation</keyword>
<dbReference type="OrthoDB" id="2112891at2759"/>
<keyword evidence="1" id="KW-0119">Carbohydrate metabolism</keyword>